<evidence type="ECO:0000259" key="2">
    <source>
        <dbReference type="PROSITE" id="PS50104"/>
    </source>
</evidence>
<dbReference type="SUPFAM" id="SSF52540">
    <property type="entry name" value="P-loop containing nucleoside triphosphate hydrolases"/>
    <property type="match status" value="1"/>
</dbReference>
<dbReference type="RefSeq" id="WP_218141563.1">
    <property type="nucleotide sequence ID" value="NZ_FOBH01000021.1"/>
</dbReference>
<gene>
    <name evidence="3" type="ORF">SAMN05216387_12121</name>
</gene>
<feature type="domain" description="TIR" evidence="2">
    <location>
        <begin position="1"/>
        <end position="147"/>
    </location>
</feature>
<dbReference type="InterPro" id="IPR027417">
    <property type="entry name" value="P-loop_NTPase"/>
</dbReference>
<dbReference type="Pfam" id="PF13676">
    <property type="entry name" value="TIR_2"/>
    <property type="match status" value="1"/>
</dbReference>
<evidence type="ECO:0000313" key="3">
    <source>
        <dbReference type="EMBL" id="SEL65083.1"/>
    </source>
</evidence>
<feature type="compositionally biased region" description="Acidic residues" evidence="1">
    <location>
        <begin position="628"/>
        <end position="639"/>
    </location>
</feature>
<dbReference type="Gene3D" id="3.40.50.300">
    <property type="entry name" value="P-loop containing nucleotide triphosphate hydrolases"/>
    <property type="match status" value="1"/>
</dbReference>
<feature type="region of interest" description="Disordered" evidence="1">
    <location>
        <begin position="625"/>
        <end position="647"/>
    </location>
</feature>
<dbReference type="PROSITE" id="PS50104">
    <property type="entry name" value="TIR"/>
    <property type="match status" value="1"/>
</dbReference>
<name>A0A1H7RXX3_9PROT</name>
<dbReference type="InterPro" id="IPR057123">
    <property type="entry name" value="STAND_NTPase4_dom"/>
</dbReference>
<sequence length="793" mass="90861">MSKKVFISYSHKDESYKDALDEHLSMLKRNNIIEAWHDRKIVPGQDWSKEISENLEQSELILFLISPSFLGSEYCFNVEMKRAIEMHKEGRTQLIPIVIRPCDWALEGLSGLQAVPKDAKPITTWQNSDEAWLDAINGIKRNLASFKPPMSTTSTEAKNKHIQVSEAMLEWMEDTEVVLTHRKVSEIKLSDIYISPDLETEELAESKGSTDRLYSSSDIVFAKPKRYLIYGEEQQGKTSLLKQAFKQFLKSGNIPIYLEAKDINRSDITKSLTAALKIQYVELGLEQFLAMPNKVLLIDDLDGIGLNTKYRAIFLDSVNAVFTKVVMSSHLSFSYIAPEIQELNDYEKHELLGLGHIKRAEIVEKWVSLGNEESIDERTLYDQCDESKARLDTIIRRNIVPPKPIYILMLLQMFEAYAQQNLELSSHGHCYQQLIYQAFDNAKIPKDEIDKYLNVLSELSWVLHKNGGAINQHQLEAFFREYEKTYLPVDGLKVINKLKSNSILTEKDFKVQFKYPYLFYFFTAKKIADSFSTNSDVQEEVSKLIANLHREDYANILVFVTHHTKEAWVLQEIQKALSLLFSDQQPATLSKGQLAFMDEFIAQIPELVMEKRVISDERRKHNKRLDDIDNGDIDTEGTEGTEGTECTNDVPANINKAFKGMEISGQIIRNRHATLTRDTMFGLASNGAFTGLRFLNFFIHLSETAKLEVIKYIEQKLKAQPKLSNEEVQDYAKNVFLLMTYGVIKDVIRKIASSIGSKEAKEIYASIQKNDQSPALLLLNQAIELHFNRNLEI</sequence>
<organism evidence="3 4">
    <name type="scientific">Nitrosovibrio tenuis</name>
    <dbReference type="NCBI Taxonomy" id="1233"/>
    <lineage>
        <taxon>Bacteria</taxon>
        <taxon>Pseudomonadati</taxon>
        <taxon>Pseudomonadota</taxon>
        <taxon>Betaproteobacteria</taxon>
        <taxon>Nitrosomonadales</taxon>
        <taxon>Nitrosomonadaceae</taxon>
        <taxon>Nitrosovibrio</taxon>
    </lineage>
</organism>
<dbReference type="Gene3D" id="3.40.50.10140">
    <property type="entry name" value="Toll/interleukin-1 receptor homology (TIR) domain"/>
    <property type="match status" value="1"/>
</dbReference>
<dbReference type="Pfam" id="PF24406">
    <property type="entry name" value="nSTAND_NTPase4"/>
    <property type="match status" value="1"/>
</dbReference>
<evidence type="ECO:0000256" key="1">
    <source>
        <dbReference type="SAM" id="MobiDB-lite"/>
    </source>
</evidence>
<dbReference type="STRING" id="1233.SAMN05216387_12121"/>
<accession>A0A1H7RXX3</accession>
<dbReference type="SMART" id="SM00255">
    <property type="entry name" value="TIR"/>
    <property type="match status" value="1"/>
</dbReference>
<dbReference type="GO" id="GO:0007165">
    <property type="term" value="P:signal transduction"/>
    <property type="evidence" value="ECO:0007669"/>
    <property type="project" value="InterPro"/>
</dbReference>
<dbReference type="InterPro" id="IPR000157">
    <property type="entry name" value="TIR_dom"/>
</dbReference>
<dbReference type="SUPFAM" id="SSF52200">
    <property type="entry name" value="Toll/Interleukin receptor TIR domain"/>
    <property type="match status" value="1"/>
</dbReference>
<evidence type="ECO:0000313" key="4">
    <source>
        <dbReference type="Proteomes" id="UP000198620"/>
    </source>
</evidence>
<dbReference type="Proteomes" id="UP000198620">
    <property type="component" value="Unassembled WGS sequence"/>
</dbReference>
<protein>
    <submittedName>
        <fullName evidence="3">Chromosomal replication initiation ATPase DnaA</fullName>
    </submittedName>
</protein>
<keyword evidence="4" id="KW-1185">Reference proteome</keyword>
<reference evidence="3 4" key="1">
    <citation type="submission" date="2016-10" db="EMBL/GenBank/DDBJ databases">
        <authorList>
            <person name="de Groot N.N."/>
        </authorList>
    </citation>
    <scope>NUCLEOTIDE SEQUENCE [LARGE SCALE GENOMIC DNA]</scope>
    <source>
        <strain evidence="3 4">Nv1</strain>
    </source>
</reference>
<proteinExistence type="predicted"/>
<dbReference type="InterPro" id="IPR035897">
    <property type="entry name" value="Toll_tir_struct_dom_sf"/>
</dbReference>
<dbReference type="EMBL" id="FOBH01000021">
    <property type="protein sequence ID" value="SEL65083.1"/>
    <property type="molecule type" value="Genomic_DNA"/>
</dbReference>
<dbReference type="AlphaFoldDB" id="A0A1H7RXX3"/>